<name>A0A084SK18_9BACT</name>
<reference evidence="1 2" key="1">
    <citation type="submission" date="2014-07" db="EMBL/GenBank/DDBJ databases">
        <title>Draft Genome Sequence of Gephyronic Acid Producer, Cystobacter violaceus Strain Cb vi76.</title>
        <authorList>
            <person name="Stevens D.C."/>
            <person name="Young J."/>
            <person name="Carmichael R."/>
            <person name="Tan J."/>
            <person name="Taylor R.E."/>
        </authorList>
    </citation>
    <scope>NUCLEOTIDE SEQUENCE [LARGE SCALE GENOMIC DNA]</scope>
    <source>
        <strain evidence="1 2">Cb vi76</strain>
    </source>
</reference>
<protein>
    <submittedName>
        <fullName evidence="1">Uncharacterized protein</fullName>
    </submittedName>
</protein>
<organism evidence="1 2">
    <name type="scientific">Archangium violaceum Cb vi76</name>
    <dbReference type="NCBI Taxonomy" id="1406225"/>
    <lineage>
        <taxon>Bacteria</taxon>
        <taxon>Pseudomonadati</taxon>
        <taxon>Myxococcota</taxon>
        <taxon>Myxococcia</taxon>
        <taxon>Myxococcales</taxon>
        <taxon>Cystobacterineae</taxon>
        <taxon>Archangiaceae</taxon>
        <taxon>Archangium</taxon>
    </lineage>
</organism>
<dbReference type="AlphaFoldDB" id="A0A084SK18"/>
<dbReference type="Proteomes" id="UP000028547">
    <property type="component" value="Unassembled WGS sequence"/>
</dbReference>
<comment type="caution">
    <text evidence="1">The sequence shown here is derived from an EMBL/GenBank/DDBJ whole genome shotgun (WGS) entry which is preliminary data.</text>
</comment>
<gene>
    <name evidence="1" type="ORF">Q664_38475</name>
</gene>
<evidence type="ECO:0000313" key="2">
    <source>
        <dbReference type="Proteomes" id="UP000028547"/>
    </source>
</evidence>
<sequence length="230" mass="25230">MVSAVAEDSDRFHSAQQAFQEEALEQADSFALAQGILQGDSKSYRRVLREISYNSMAPPGGIAVDFEIHSPHLVEARITAQGSAILPPEVQTLTSTGKLSTKAMPRIQFVELYQDYVCSLVLRVAREVHALLPVKAVLITAYSADGLPALSPVLSTIIHRKQMERLPFDTLDPSDALDGLQTRTNFKASRRTGAFQPIVAFSPSDVLFTEPASSLQSIIETANRLFEELE</sequence>
<evidence type="ECO:0000313" key="1">
    <source>
        <dbReference type="EMBL" id="KFA88803.1"/>
    </source>
</evidence>
<proteinExistence type="predicted"/>
<accession>A0A084SK18</accession>
<dbReference type="EMBL" id="JPMI01000275">
    <property type="protein sequence ID" value="KFA88803.1"/>
    <property type="molecule type" value="Genomic_DNA"/>
</dbReference>